<reference evidence="5" key="1">
    <citation type="submission" date="2017-02" db="UniProtKB">
        <authorList>
            <consortium name="WormBaseParasite"/>
        </authorList>
    </citation>
    <scope>IDENTIFICATION</scope>
</reference>
<dbReference type="InterPro" id="IPR011009">
    <property type="entry name" value="Kinase-like_dom_sf"/>
</dbReference>
<dbReference type="Pfam" id="PF07714">
    <property type="entry name" value="PK_Tyr_Ser-Thr"/>
    <property type="match status" value="1"/>
</dbReference>
<keyword evidence="1" id="KW-0547">Nucleotide-binding</keyword>
<dbReference type="Gene3D" id="3.30.200.20">
    <property type="entry name" value="Phosphorylase Kinase, domain 1"/>
    <property type="match status" value="1"/>
</dbReference>
<evidence type="ECO:0000313" key="3">
    <source>
        <dbReference type="EMBL" id="VDK33560.1"/>
    </source>
</evidence>
<reference evidence="3 4" key="2">
    <citation type="submission" date="2018-11" db="EMBL/GenBank/DDBJ databases">
        <authorList>
            <consortium name="Pathogen Informatics"/>
        </authorList>
    </citation>
    <scope>NUCLEOTIDE SEQUENCE [LARGE SCALE GENOMIC DNA]</scope>
</reference>
<proteinExistence type="predicted"/>
<dbReference type="GO" id="GO:0005524">
    <property type="term" value="F:ATP binding"/>
    <property type="evidence" value="ECO:0007669"/>
    <property type="project" value="UniProtKB-UniRule"/>
</dbReference>
<dbReference type="WBParaSite" id="ASIM_0000892801-mRNA-1">
    <property type="protein sequence ID" value="ASIM_0000892801-mRNA-1"/>
    <property type="gene ID" value="ASIM_0000892801"/>
</dbReference>
<gene>
    <name evidence="3" type="ORF">ASIM_LOCUS8673</name>
</gene>
<dbReference type="InterPro" id="IPR001245">
    <property type="entry name" value="Ser-Thr/Tyr_kinase_cat_dom"/>
</dbReference>
<dbReference type="PROSITE" id="PS00107">
    <property type="entry name" value="PROTEIN_KINASE_ATP"/>
    <property type="match status" value="1"/>
</dbReference>
<dbReference type="Proteomes" id="UP000267096">
    <property type="component" value="Unassembled WGS sequence"/>
</dbReference>
<dbReference type="GO" id="GO:0004672">
    <property type="term" value="F:protein kinase activity"/>
    <property type="evidence" value="ECO:0007669"/>
    <property type="project" value="InterPro"/>
</dbReference>
<keyword evidence="4" id="KW-1185">Reference proteome</keyword>
<dbReference type="InterPro" id="IPR017441">
    <property type="entry name" value="Protein_kinase_ATP_BS"/>
</dbReference>
<name>A0A0M3JMP0_ANISI</name>
<feature type="domain" description="Serine-threonine/tyrosine-protein kinase catalytic" evidence="2">
    <location>
        <begin position="33"/>
        <end position="67"/>
    </location>
</feature>
<keyword evidence="1" id="KW-0067">ATP-binding</keyword>
<dbReference type="SUPFAM" id="SSF56112">
    <property type="entry name" value="Protein kinase-like (PK-like)"/>
    <property type="match status" value="1"/>
</dbReference>
<evidence type="ECO:0000259" key="2">
    <source>
        <dbReference type="Pfam" id="PF07714"/>
    </source>
</evidence>
<dbReference type="EMBL" id="UYRR01024215">
    <property type="protein sequence ID" value="VDK33560.1"/>
    <property type="molecule type" value="Genomic_DNA"/>
</dbReference>
<protein>
    <submittedName>
        <fullName evidence="5">Protein kinase domain-containing protein</fullName>
    </submittedName>
</protein>
<dbReference type="AlphaFoldDB" id="A0A0M3JMP0"/>
<accession>A0A0M3JMP0</accession>
<dbReference type="OrthoDB" id="73209at2759"/>
<evidence type="ECO:0000256" key="1">
    <source>
        <dbReference type="PROSITE-ProRule" id="PRU10141"/>
    </source>
</evidence>
<feature type="binding site" evidence="1">
    <location>
        <position position="63"/>
    </location>
    <ligand>
        <name>ATP</name>
        <dbReference type="ChEBI" id="CHEBI:30616"/>
    </ligand>
</feature>
<evidence type="ECO:0000313" key="4">
    <source>
        <dbReference type="Proteomes" id="UP000267096"/>
    </source>
</evidence>
<sequence length="88" mass="9611">MSASEDKKASEAAASAKPTGLENCTIIARDDFEIHERVGQGAFGMVYRGTWRRNGEKLTVALKRVATVRQEVGGFVLSVVFSLLLLVR</sequence>
<organism evidence="5">
    <name type="scientific">Anisakis simplex</name>
    <name type="common">Herring worm</name>
    <dbReference type="NCBI Taxonomy" id="6269"/>
    <lineage>
        <taxon>Eukaryota</taxon>
        <taxon>Metazoa</taxon>
        <taxon>Ecdysozoa</taxon>
        <taxon>Nematoda</taxon>
        <taxon>Chromadorea</taxon>
        <taxon>Rhabditida</taxon>
        <taxon>Spirurina</taxon>
        <taxon>Ascaridomorpha</taxon>
        <taxon>Ascaridoidea</taxon>
        <taxon>Anisakidae</taxon>
        <taxon>Anisakis</taxon>
        <taxon>Anisakis simplex complex</taxon>
    </lineage>
</organism>
<evidence type="ECO:0000313" key="5">
    <source>
        <dbReference type="WBParaSite" id="ASIM_0000892801-mRNA-1"/>
    </source>
</evidence>